<dbReference type="AlphaFoldDB" id="A0A7E5WUM9"/>
<dbReference type="PROSITE" id="PS00028">
    <property type="entry name" value="ZINC_FINGER_C2H2_1"/>
    <property type="match status" value="10"/>
</dbReference>
<dbReference type="PANTHER" id="PTHR24379">
    <property type="entry name" value="KRAB AND ZINC FINGER DOMAIN-CONTAINING"/>
    <property type="match status" value="1"/>
</dbReference>
<accession>A0A7E5WUM9</accession>
<feature type="domain" description="C2H2-type" evidence="6">
    <location>
        <begin position="512"/>
        <end position="539"/>
    </location>
</feature>
<dbReference type="Gene3D" id="3.30.160.60">
    <property type="entry name" value="Classic Zinc Finger"/>
    <property type="match status" value="7"/>
</dbReference>
<evidence type="ECO:0000256" key="2">
    <source>
        <dbReference type="ARBA" id="ARBA00022737"/>
    </source>
</evidence>
<evidence type="ECO:0000256" key="3">
    <source>
        <dbReference type="ARBA" id="ARBA00022771"/>
    </source>
</evidence>
<proteinExistence type="predicted"/>
<protein>
    <submittedName>
        <fullName evidence="8">Zinc finger protein 62 homolog isoform X1</fullName>
    </submittedName>
</protein>
<dbReference type="RefSeq" id="XP_026743987.1">
    <property type="nucleotide sequence ID" value="XM_026888186.1"/>
</dbReference>
<dbReference type="GeneID" id="113505467"/>
<evidence type="ECO:0000256" key="1">
    <source>
        <dbReference type="ARBA" id="ARBA00022723"/>
    </source>
</evidence>
<feature type="domain" description="C2H2-type" evidence="6">
    <location>
        <begin position="452"/>
        <end position="482"/>
    </location>
</feature>
<dbReference type="InParanoid" id="A0A7E5WUM9"/>
<keyword evidence="3 5" id="KW-0863">Zinc-finger</keyword>
<feature type="domain" description="C2H2-type" evidence="6">
    <location>
        <begin position="484"/>
        <end position="511"/>
    </location>
</feature>
<keyword evidence="1" id="KW-0479">Metal-binding</keyword>
<dbReference type="InterPro" id="IPR013087">
    <property type="entry name" value="Znf_C2H2_type"/>
</dbReference>
<evidence type="ECO:0000256" key="4">
    <source>
        <dbReference type="ARBA" id="ARBA00022833"/>
    </source>
</evidence>
<dbReference type="FunCoup" id="A0A7E5WUM9">
    <property type="interactions" value="144"/>
</dbReference>
<sequence>MEKDVILTRKSAQQLSNQLRQDTAHNSQSYQLCCCCLELVCLKSLWFQYMWMGKTEVYGDMLKECFNLTWPEHAKEQICEVCITQLRNALQFKQKVMRCQAAISSQLIDMTRTVKHEQCDAGNNNLELPTKMAPVSTYVDDNLCDNYDLETEENYDDSTSIKMEDVIEAKSVVLEDHMKDSVDKTKGKPKITDSKRNKIKQIYSSKKRENVDGRKANYVKARQNVCLILEHSTILPFKSNKGYFNCLYCNKQYVGFQELKTHVDKLHENISFKSILKSILRPKDRIRADVSDIKCRICKKKVDNLEILIKHLTDDHNILFNDVIKPNDCILAYDLSDGKYKCYECKAEFLFFKTLSKHMNEHSTDYVCDVCGRCFLLPERLRAHTQLHNIEKPVKCDICNKICSSNILLKSHIRYTHKKRSFLCSICDKTFPSYRTRMKHLEEVHNRAPLNLTCKLCSKKFGTPNSLNSHIRSDHLKTLKEPKFGCNTCGMMFKTRHALSYHLIVHSGEKNYECKVCHKKYARAKTLTEHNKIHLNDRRWSCGACSQAFVQKCSLKNHIRVHHGDEESENLIVYKKPDDK</sequence>
<dbReference type="Pfam" id="PF00096">
    <property type="entry name" value="zf-C2H2"/>
    <property type="match status" value="4"/>
</dbReference>
<dbReference type="InterPro" id="IPR036236">
    <property type="entry name" value="Znf_C2H2_sf"/>
</dbReference>
<evidence type="ECO:0000256" key="5">
    <source>
        <dbReference type="PROSITE-ProRule" id="PRU00042"/>
    </source>
</evidence>
<gene>
    <name evidence="8" type="primary">LOC113505467</name>
</gene>
<evidence type="ECO:0000259" key="6">
    <source>
        <dbReference type="PROSITE" id="PS50157"/>
    </source>
</evidence>
<feature type="domain" description="C2H2-type" evidence="6">
    <location>
        <begin position="366"/>
        <end position="393"/>
    </location>
</feature>
<keyword evidence="7" id="KW-1185">Reference proteome</keyword>
<dbReference type="SUPFAM" id="SSF57667">
    <property type="entry name" value="beta-beta-alpha zinc fingers"/>
    <property type="match status" value="5"/>
</dbReference>
<dbReference type="Proteomes" id="UP000322000">
    <property type="component" value="Chromosome 26"/>
</dbReference>
<keyword evidence="4" id="KW-0862">Zinc</keyword>
<name>A0A7E5WUM9_TRINI</name>
<dbReference type="PANTHER" id="PTHR24379:SF121">
    <property type="entry name" value="C2H2-TYPE DOMAIN-CONTAINING PROTEIN"/>
    <property type="match status" value="1"/>
</dbReference>
<feature type="domain" description="C2H2-type" evidence="6">
    <location>
        <begin position="422"/>
        <end position="445"/>
    </location>
</feature>
<dbReference type="PROSITE" id="PS50157">
    <property type="entry name" value="ZINC_FINGER_C2H2_2"/>
    <property type="match status" value="7"/>
</dbReference>
<feature type="domain" description="C2H2-type" evidence="6">
    <location>
        <begin position="340"/>
        <end position="367"/>
    </location>
</feature>
<dbReference type="KEGG" id="tnl:113505467"/>
<evidence type="ECO:0000313" key="7">
    <source>
        <dbReference type="Proteomes" id="UP000322000"/>
    </source>
</evidence>
<dbReference type="Pfam" id="PF13912">
    <property type="entry name" value="zf-C2H2_6"/>
    <property type="match status" value="1"/>
</dbReference>
<feature type="domain" description="C2H2-type" evidence="6">
    <location>
        <begin position="540"/>
        <end position="567"/>
    </location>
</feature>
<keyword evidence="2" id="KW-0677">Repeat</keyword>
<evidence type="ECO:0000313" key="8">
    <source>
        <dbReference type="RefSeq" id="XP_026743987.1"/>
    </source>
</evidence>
<organism evidence="7 8">
    <name type="scientific">Trichoplusia ni</name>
    <name type="common">Cabbage looper</name>
    <dbReference type="NCBI Taxonomy" id="7111"/>
    <lineage>
        <taxon>Eukaryota</taxon>
        <taxon>Metazoa</taxon>
        <taxon>Ecdysozoa</taxon>
        <taxon>Arthropoda</taxon>
        <taxon>Hexapoda</taxon>
        <taxon>Insecta</taxon>
        <taxon>Pterygota</taxon>
        <taxon>Neoptera</taxon>
        <taxon>Endopterygota</taxon>
        <taxon>Lepidoptera</taxon>
        <taxon>Glossata</taxon>
        <taxon>Ditrysia</taxon>
        <taxon>Noctuoidea</taxon>
        <taxon>Noctuidae</taxon>
        <taxon>Plusiinae</taxon>
        <taxon>Trichoplusia</taxon>
    </lineage>
</organism>
<reference evidence="8" key="1">
    <citation type="submission" date="2025-08" db="UniProtKB">
        <authorList>
            <consortium name="RefSeq"/>
        </authorList>
    </citation>
    <scope>IDENTIFICATION</scope>
</reference>
<dbReference type="GO" id="GO:0008270">
    <property type="term" value="F:zinc ion binding"/>
    <property type="evidence" value="ECO:0007669"/>
    <property type="project" value="UniProtKB-KW"/>
</dbReference>
<dbReference type="SMART" id="SM00355">
    <property type="entry name" value="ZnF_C2H2"/>
    <property type="match status" value="10"/>
</dbReference>
<dbReference type="OrthoDB" id="8117402at2759"/>